<proteinExistence type="predicted"/>
<dbReference type="Proteomes" id="UP000776651">
    <property type="component" value="Unassembled WGS sequence"/>
</dbReference>
<accession>A0ABS7JAG4</accession>
<dbReference type="EMBL" id="JAIGNQ010000001">
    <property type="protein sequence ID" value="MBX7487020.1"/>
    <property type="molecule type" value="Genomic_DNA"/>
</dbReference>
<dbReference type="InterPro" id="IPR036412">
    <property type="entry name" value="HAD-like_sf"/>
</dbReference>
<dbReference type="Gene3D" id="3.40.50.1000">
    <property type="entry name" value="HAD superfamily/HAD-like"/>
    <property type="match status" value="1"/>
</dbReference>
<keyword evidence="3" id="KW-1185">Reference proteome</keyword>
<evidence type="ECO:0000313" key="2">
    <source>
        <dbReference type="EMBL" id="MBX7487020.1"/>
    </source>
</evidence>
<evidence type="ECO:0000256" key="1">
    <source>
        <dbReference type="SAM" id="Phobius"/>
    </source>
</evidence>
<evidence type="ECO:0000313" key="3">
    <source>
        <dbReference type="Proteomes" id="UP000776651"/>
    </source>
</evidence>
<dbReference type="Pfam" id="PF12710">
    <property type="entry name" value="HAD"/>
    <property type="match status" value="1"/>
</dbReference>
<keyword evidence="1" id="KW-0812">Transmembrane</keyword>
<comment type="caution">
    <text evidence="2">The sequence shown here is derived from an EMBL/GenBank/DDBJ whole genome shotgun (WGS) entry which is preliminary data.</text>
</comment>
<dbReference type="InterPro" id="IPR023214">
    <property type="entry name" value="HAD_sf"/>
</dbReference>
<dbReference type="NCBIfam" id="TIGR01488">
    <property type="entry name" value="HAD-SF-IB"/>
    <property type="match status" value="1"/>
</dbReference>
<gene>
    <name evidence="2" type="ORF">K3177_00695</name>
</gene>
<organism evidence="2 3">
    <name type="scientific">Qipengyuania pacifica</name>
    <dbReference type="NCBI Taxonomy" id="2860199"/>
    <lineage>
        <taxon>Bacteria</taxon>
        <taxon>Pseudomonadati</taxon>
        <taxon>Pseudomonadota</taxon>
        <taxon>Alphaproteobacteria</taxon>
        <taxon>Sphingomonadales</taxon>
        <taxon>Erythrobacteraceae</taxon>
        <taxon>Qipengyuania</taxon>
    </lineage>
</organism>
<dbReference type="Gene3D" id="1.20.1440.100">
    <property type="entry name" value="SG protein - dephosphorylation function"/>
    <property type="match status" value="1"/>
</dbReference>
<dbReference type="SUPFAM" id="SSF56784">
    <property type="entry name" value="HAD-like"/>
    <property type="match status" value="1"/>
</dbReference>
<protein>
    <submittedName>
        <fullName evidence="2">HAD-IB family phosphatase</fullName>
    </submittedName>
</protein>
<keyword evidence="1" id="KW-0472">Membrane</keyword>
<reference evidence="2 3" key="1">
    <citation type="submission" date="2021-08" db="EMBL/GenBank/DDBJ databases">
        <title>Comparative Genomics Analysis of the Genus Qipengyuania Reveals Extensive Genetic Diversity and Metabolic Versatility, Including the Description of Fifteen Novel Species.</title>
        <authorList>
            <person name="Liu Y."/>
        </authorList>
    </citation>
    <scope>NUCLEOTIDE SEQUENCE [LARGE SCALE GENOMIC DNA]</scope>
    <source>
        <strain evidence="2 3">GH25</strain>
    </source>
</reference>
<feature type="transmembrane region" description="Helical" evidence="1">
    <location>
        <begin position="30"/>
        <end position="49"/>
    </location>
</feature>
<keyword evidence="1" id="KW-1133">Transmembrane helix</keyword>
<dbReference type="RefSeq" id="WP_221596364.1">
    <property type="nucleotide sequence ID" value="NZ_JAIGNQ010000001.1"/>
</dbReference>
<name>A0ABS7JAG4_9SPHN</name>
<sequence length="215" mass="24078">MRIAIYDLDNTLTRRATFTPFLIFAARRIALWRLALLPVWVAMMIAYRAGLYDRTTLKTGGMKLMVGKVGIATLQDVGREFADRRVADDGLMPATLALLEEDRRQGARIAIATAAFEFYAAAFAKHLDIDTVIGTRWDGRSIVGGNCYGETKLARVRAWAAEQNHQLEDAEFRFVSDSFADAPLLDLAYEPIFISASSRKREKAKARGWRIISAD</sequence>